<dbReference type="NCBIfam" id="TIGR01554">
    <property type="entry name" value="major_cap_HK97"/>
    <property type="match status" value="1"/>
</dbReference>
<protein>
    <submittedName>
        <fullName evidence="3">HK97 family phage major capsid protein</fullName>
    </submittedName>
</protein>
<reference evidence="3 4" key="1">
    <citation type="submission" date="2020-02" db="EMBL/GenBank/DDBJ databases">
        <title>Sequencing the genomes of 1000 actinobacteria strains.</title>
        <authorList>
            <person name="Klenk H.-P."/>
        </authorList>
    </citation>
    <scope>NUCLEOTIDE SEQUENCE [LARGE SCALE GENOMIC DNA]</scope>
    <source>
        <strain evidence="3 4">DSM 19609</strain>
    </source>
</reference>
<keyword evidence="4" id="KW-1185">Reference proteome</keyword>
<dbReference type="InterPro" id="IPR054612">
    <property type="entry name" value="Phage_capsid-like_C"/>
</dbReference>
<sequence>MATLTTTTLVGGTGGTNLLPRRVSDEIWKKATAASIVPRLAQSSPVILGDNIFPTLTARPAATIVGEGGNKTDSQLELGAKVIRPIKAQVGLEFTIESIEQNPSGVLGLLQTELSEALARQIDLAVFHKLVAASGTAIEQGDVALDTAPSYELVDINNIDAEIEAGYGVVTDAGYDFTGFAMDPKFVARLRQAVNQKNGQRYYPELGFSNQIDSFNGLTTAVSKTVSGQVDAVADTKVRAIAGDFSALKYGYALNIPVKKIEYGDPFGNGDLQRRNSVAYLAEVIFGWAILDVNAFVVFKDADGAARTWDLVVSGGASGDTFTLTVGAATTAAIAYNASAEAIETALNALSGVTASVTGTVTKTITLSAPAVVSATGTFAGAGSVSVTAL</sequence>
<proteinExistence type="predicted"/>
<dbReference type="RefSeq" id="WP_167170990.1">
    <property type="nucleotide sequence ID" value="NZ_BAAAOO010000020.1"/>
</dbReference>
<gene>
    <name evidence="3" type="ORF">FB473_003170</name>
</gene>
<accession>A0ABX0SJ90</accession>
<evidence type="ECO:0000256" key="1">
    <source>
        <dbReference type="ARBA" id="ARBA00004328"/>
    </source>
</evidence>
<organism evidence="3 4">
    <name type="scientific">Brooklawnia cerclae</name>
    <dbReference type="NCBI Taxonomy" id="349934"/>
    <lineage>
        <taxon>Bacteria</taxon>
        <taxon>Bacillati</taxon>
        <taxon>Actinomycetota</taxon>
        <taxon>Actinomycetes</taxon>
        <taxon>Propionibacteriales</taxon>
        <taxon>Propionibacteriaceae</taxon>
        <taxon>Brooklawnia</taxon>
    </lineage>
</organism>
<dbReference type="InterPro" id="IPR024455">
    <property type="entry name" value="Phage_capsid"/>
</dbReference>
<dbReference type="Proteomes" id="UP000749311">
    <property type="component" value="Unassembled WGS sequence"/>
</dbReference>
<evidence type="ECO:0000313" key="3">
    <source>
        <dbReference type="EMBL" id="NIH58475.1"/>
    </source>
</evidence>
<dbReference type="EMBL" id="JAAMOZ010000003">
    <property type="protein sequence ID" value="NIH58475.1"/>
    <property type="molecule type" value="Genomic_DNA"/>
</dbReference>
<evidence type="ECO:0000313" key="4">
    <source>
        <dbReference type="Proteomes" id="UP000749311"/>
    </source>
</evidence>
<evidence type="ECO:0000259" key="2">
    <source>
        <dbReference type="Pfam" id="PF05065"/>
    </source>
</evidence>
<feature type="domain" description="Phage capsid-like C-terminal" evidence="2">
    <location>
        <begin position="15"/>
        <end position="300"/>
    </location>
</feature>
<dbReference type="Pfam" id="PF05065">
    <property type="entry name" value="Phage_capsid"/>
    <property type="match status" value="1"/>
</dbReference>
<comment type="caution">
    <text evidence="3">The sequence shown here is derived from an EMBL/GenBank/DDBJ whole genome shotgun (WGS) entry which is preliminary data.</text>
</comment>
<comment type="subcellular location">
    <subcellularLocation>
        <location evidence="1">Virion</location>
    </subcellularLocation>
</comment>
<name>A0ABX0SJ90_9ACTN</name>
<dbReference type="SUPFAM" id="SSF56563">
    <property type="entry name" value="Major capsid protein gp5"/>
    <property type="match status" value="1"/>
</dbReference>